<evidence type="ECO:0008006" key="3">
    <source>
        <dbReference type="Google" id="ProtNLM"/>
    </source>
</evidence>
<sequence>MKLEELFICAMSGEKTAYAEWCSLRHKSIARLGYQNGVAAMQLQEFQLHVFRRFYSMLPAVFSQEQEAETALYRIALKELHNDTGSKEGIANDNVLRFEEDKEIHQGIQGLNENLRISLTLYYFHGKSVKELALLLETTELAAVAAVEEASAELQKNLHLQSRTLLAKRLEFLGNSHNRFMPSFNEAELFAIHELQEELVELETAEPKTPIKKGSLTIIGLTTIFLIGVVGASFVINENESETAAAVSEVGPIDDRTVKAWKSEYESIKKSSPEKLGLDPEVYEELDYVQRADGKMERLLKKRTIKKYENDPQLLRKRIKKVMLEIQTPKGMYESLVNEGMTASESNEFLQSFALKTKELMLLADATLLKHNDSLSGTFQSGEFSAESLRAHKNQYPEEVGVLIDSLDESMLLIAPHPKGTRLLARRNMELLYSNQMLFQNMVGYQYQFQYLTLLESEPYFDGLDLLLPVDVISFQLAQFERFLLETEQSQDETYGEFEFIFQHAFWLLLTGNEKNSVFDANGVVREEYQTAWKNLVMGTANPLIYVMLPIIQEMEESSWKKSAHYDALAYSDIINALQMEKKGELAAKLPNGNISIEPAFVDMQDFSYGQTEKLYKEFAATYDLDSLKGVPPLDVLFMYHYANKRKDPETMWHLLAEDEFKPSMEVFVKQWKPLPDIEEEALWVEIYEESIYRVKDELFVEPQINYRKQDAMVPPSPVLITKRDNIWLIRNQMYEAYSLEEKTGDFKGRITALYEEFSAGQKMPVLESATPGEIAGIFLIAAEQEDVESMYSLMEESSKTISIESYRHQVANRYIPDFSTLKELAFTLDMHDYGDSQKRGWVRLNNGSDSEHSYQVAEFPMLETPEGWRIGDINMH</sequence>
<keyword evidence="2" id="KW-1185">Reference proteome</keyword>
<evidence type="ECO:0000313" key="2">
    <source>
        <dbReference type="Proteomes" id="UP000242682"/>
    </source>
</evidence>
<organism evidence="1 2">
    <name type="scientific">Planomicrobium soli</name>
    <dbReference type="NCBI Taxonomy" id="1176648"/>
    <lineage>
        <taxon>Bacteria</taxon>
        <taxon>Bacillati</taxon>
        <taxon>Bacillota</taxon>
        <taxon>Bacilli</taxon>
        <taxon>Bacillales</taxon>
        <taxon>Caryophanaceae</taxon>
        <taxon>Planomicrobium</taxon>
    </lineage>
</organism>
<gene>
    <name evidence="1" type="ORF">B0H99_11010</name>
</gene>
<dbReference type="AlphaFoldDB" id="A0A2P8GFZ9"/>
<dbReference type="OrthoDB" id="2725889at2"/>
<dbReference type="Proteomes" id="UP000242682">
    <property type="component" value="Unassembled WGS sequence"/>
</dbReference>
<reference evidence="1 2" key="1">
    <citation type="submission" date="2018-03" db="EMBL/GenBank/DDBJ databases">
        <title>Genomic Encyclopedia of Type Strains, Phase III (KMG-III): the genomes of soil and plant-associated and newly described type strains.</title>
        <authorList>
            <person name="Whitman W."/>
        </authorList>
    </citation>
    <scope>NUCLEOTIDE SEQUENCE [LARGE SCALE GENOMIC DNA]</scope>
    <source>
        <strain evidence="1 2">CGMCC 1.12259</strain>
    </source>
</reference>
<accession>A0A2P8GFZ9</accession>
<dbReference type="InterPro" id="IPR013324">
    <property type="entry name" value="RNA_pol_sigma_r3/r4-like"/>
</dbReference>
<dbReference type="RefSeq" id="WP_106534089.1">
    <property type="nucleotide sequence ID" value="NZ_PYAT01000010.1"/>
</dbReference>
<comment type="caution">
    <text evidence="1">The sequence shown here is derived from an EMBL/GenBank/DDBJ whole genome shotgun (WGS) entry which is preliminary data.</text>
</comment>
<dbReference type="SUPFAM" id="SSF88659">
    <property type="entry name" value="Sigma3 and sigma4 domains of RNA polymerase sigma factors"/>
    <property type="match status" value="1"/>
</dbReference>
<proteinExistence type="predicted"/>
<name>A0A2P8GFZ9_9BACL</name>
<protein>
    <recommendedName>
        <fullName evidence="3">DNA-directed RNA polymerase specialized sigma24 family protein</fullName>
    </recommendedName>
</protein>
<evidence type="ECO:0000313" key="1">
    <source>
        <dbReference type="EMBL" id="PSL32901.1"/>
    </source>
</evidence>
<dbReference type="EMBL" id="PYAT01000010">
    <property type="protein sequence ID" value="PSL32901.1"/>
    <property type="molecule type" value="Genomic_DNA"/>
</dbReference>